<evidence type="ECO:0000313" key="3">
    <source>
        <dbReference type="Proteomes" id="UP000007110"/>
    </source>
</evidence>
<keyword evidence="1" id="KW-0732">Signal</keyword>
<name>A0A7M7PKK1_STRPU</name>
<dbReference type="Proteomes" id="UP000007110">
    <property type="component" value="Unassembled WGS sequence"/>
</dbReference>
<organism evidence="2 3">
    <name type="scientific">Strongylocentrotus purpuratus</name>
    <name type="common">Purple sea urchin</name>
    <dbReference type="NCBI Taxonomy" id="7668"/>
    <lineage>
        <taxon>Eukaryota</taxon>
        <taxon>Metazoa</taxon>
        <taxon>Echinodermata</taxon>
        <taxon>Eleutherozoa</taxon>
        <taxon>Echinozoa</taxon>
        <taxon>Echinoidea</taxon>
        <taxon>Euechinoidea</taxon>
        <taxon>Echinacea</taxon>
        <taxon>Camarodonta</taxon>
        <taxon>Echinidea</taxon>
        <taxon>Strongylocentrotidae</taxon>
        <taxon>Strongylocentrotus</taxon>
    </lineage>
</organism>
<dbReference type="EnsemblMetazoa" id="XM_030996300">
    <property type="protein sequence ID" value="XP_030852160"/>
    <property type="gene ID" value="LOC115928656"/>
</dbReference>
<reference evidence="3" key="1">
    <citation type="submission" date="2015-02" db="EMBL/GenBank/DDBJ databases">
        <title>Genome sequencing for Strongylocentrotus purpuratus.</title>
        <authorList>
            <person name="Murali S."/>
            <person name="Liu Y."/>
            <person name="Vee V."/>
            <person name="English A."/>
            <person name="Wang M."/>
            <person name="Skinner E."/>
            <person name="Han Y."/>
            <person name="Muzny D.M."/>
            <person name="Worley K.C."/>
            <person name="Gibbs R.A."/>
        </authorList>
    </citation>
    <scope>NUCLEOTIDE SEQUENCE</scope>
</reference>
<dbReference type="RefSeq" id="XP_030852160.1">
    <property type="nucleotide sequence ID" value="XM_030996300.1"/>
</dbReference>
<reference evidence="2" key="2">
    <citation type="submission" date="2021-01" db="UniProtKB">
        <authorList>
            <consortium name="EnsemblMetazoa"/>
        </authorList>
    </citation>
    <scope>IDENTIFICATION</scope>
</reference>
<dbReference type="OrthoDB" id="10157445at2759"/>
<dbReference type="KEGG" id="spu:115928656"/>
<dbReference type="GeneID" id="115928656"/>
<protein>
    <submittedName>
        <fullName evidence="2">Uncharacterized protein</fullName>
    </submittedName>
</protein>
<proteinExistence type="predicted"/>
<evidence type="ECO:0000313" key="2">
    <source>
        <dbReference type="EnsemblMetazoa" id="XP_030852160"/>
    </source>
</evidence>
<dbReference type="InParanoid" id="A0A7M7PKK1"/>
<keyword evidence="3" id="KW-1185">Reference proteome</keyword>
<dbReference type="AlphaFoldDB" id="A0A7M7PKK1"/>
<accession>A0A7M7PKK1</accession>
<evidence type="ECO:0000256" key="1">
    <source>
        <dbReference type="SAM" id="SignalP"/>
    </source>
</evidence>
<sequence length="136" mass="14688">MKGTILVTVVVLGLVIAHVTAANLEHLFDDEGDLQMYLDEEAVDDVLAASWFSHAIHNAGSWTKKAVHDAGDWTKKAAHDVAGAVKKGCGVVNSLPFKELVMRRNEALRKRGISEDQLAAALEGYKGLKQVCHVVG</sequence>
<feature type="signal peptide" evidence="1">
    <location>
        <begin position="1"/>
        <end position="21"/>
    </location>
</feature>
<feature type="chain" id="PRO_5029686725" evidence="1">
    <location>
        <begin position="22"/>
        <end position="136"/>
    </location>
</feature>